<comment type="caution">
    <text evidence="2">The sequence shown here is derived from an EMBL/GenBank/DDBJ whole genome shotgun (WGS) entry which is preliminary data.</text>
</comment>
<accession>A0AAD4MVK1</accession>
<dbReference type="EMBL" id="JAKKPZ010000035">
    <property type="protein sequence ID" value="KAI1708499.1"/>
    <property type="molecule type" value="Genomic_DNA"/>
</dbReference>
<feature type="signal peptide" evidence="1">
    <location>
        <begin position="1"/>
        <end position="20"/>
    </location>
</feature>
<feature type="chain" id="PRO_5041969957" evidence="1">
    <location>
        <begin position="21"/>
        <end position="87"/>
    </location>
</feature>
<keyword evidence="3" id="KW-1185">Reference proteome</keyword>
<protein>
    <submittedName>
        <fullName evidence="2">Uncharacterized protein</fullName>
    </submittedName>
</protein>
<gene>
    <name evidence="2" type="ORF">DdX_11887</name>
</gene>
<proteinExistence type="predicted"/>
<dbReference type="Proteomes" id="UP001201812">
    <property type="component" value="Unassembled WGS sequence"/>
</dbReference>
<name>A0AAD4MVK1_9BILA</name>
<organism evidence="2 3">
    <name type="scientific">Ditylenchus destructor</name>
    <dbReference type="NCBI Taxonomy" id="166010"/>
    <lineage>
        <taxon>Eukaryota</taxon>
        <taxon>Metazoa</taxon>
        <taxon>Ecdysozoa</taxon>
        <taxon>Nematoda</taxon>
        <taxon>Chromadorea</taxon>
        <taxon>Rhabditida</taxon>
        <taxon>Tylenchina</taxon>
        <taxon>Tylenchomorpha</taxon>
        <taxon>Sphaerularioidea</taxon>
        <taxon>Anguinidae</taxon>
        <taxon>Anguininae</taxon>
        <taxon>Ditylenchus</taxon>
    </lineage>
</organism>
<sequence length="87" mass="9295">MIFGLLVAYILFSGFLLAESGKIEEQLDKPINDSVFTLYGVSGRGACGLDVTNCSAAASGDLFDPNAQWVPSDLPDGRYVLDDPVHT</sequence>
<dbReference type="AlphaFoldDB" id="A0AAD4MVK1"/>
<keyword evidence="1" id="KW-0732">Signal</keyword>
<evidence type="ECO:0000313" key="2">
    <source>
        <dbReference type="EMBL" id="KAI1708499.1"/>
    </source>
</evidence>
<evidence type="ECO:0000256" key="1">
    <source>
        <dbReference type="SAM" id="SignalP"/>
    </source>
</evidence>
<reference evidence="2" key="1">
    <citation type="submission" date="2022-01" db="EMBL/GenBank/DDBJ databases">
        <title>Genome Sequence Resource for Two Populations of Ditylenchus destructor, the Migratory Endoparasitic Phytonematode.</title>
        <authorList>
            <person name="Zhang H."/>
            <person name="Lin R."/>
            <person name="Xie B."/>
        </authorList>
    </citation>
    <scope>NUCLEOTIDE SEQUENCE</scope>
    <source>
        <strain evidence="2">BazhouSP</strain>
    </source>
</reference>
<evidence type="ECO:0000313" key="3">
    <source>
        <dbReference type="Proteomes" id="UP001201812"/>
    </source>
</evidence>